<name>A0AAV2R1U2_MEGNR</name>
<dbReference type="Pfam" id="PF00059">
    <property type="entry name" value="Lectin_C"/>
    <property type="match status" value="1"/>
</dbReference>
<dbReference type="InterPro" id="IPR001304">
    <property type="entry name" value="C-type_lectin-like"/>
</dbReference>
<dbReference type="Gene3D" id="3.10.100.10">
    <property type="entry name" value="Mannose-Binding Protein A, subunit A"/>
    <property type="match status" value="1"/>
</dbReference>
<reference evidence="2 3" key="1">
    <citation type="submission" date="2024-05" db="EMBL/GenBank/DDBJ databases">
        <authorList>
            <person name="Wallberg A."/>
        </authorList>
    </citation>
    <scope>NUCLEOTIDE SEQUENCE [LARGE SCALE GENOMIC DNA]</scope>
</reference>
<dbReference type="SMART" id="SM00034">
    <property type="entry name" value="CLECT"/>
    <property type="match status" value="1"/>
</dbReference>
<keyword evidence="3" id="KW-1185">Reference proteome</keyword>
<dbReference type="InterPro" id="IPR050801">
    <property type="entry name" value="Ca-Dep_Lectins_ImmuneDev"/>
</dbReference>
<dbReference type="InterPro" id="IPR016187">
    <property type="entry name" value="CTDL_fold"/>
</dbReference>
<gene>
    <name evidence="2" type="ORF">MNOR_LOCUS18450</name>
</gene>
<feature type="non-terminal residue" evidence="2">
    <location>
        <position position="1"/>
    </location>
</feature>
<evidence type="ECO:0000259" key="1">
    <source>
        <dbReference type="PROSITE" id="PS50041"/>
    </source>
</evidence>
<dbReference type="PANTHER" id="PTHR22801:SF63">
    <property type="entry name" value="C-TYPE LECTIN DOMAIN-CONTAINING PROTEIN"/>
    <property type="match status" value="1"/>
</dbReference>
<feature type="domain" description="C-type lectin" evidence="1">
    <location>
        <begin position="9"/>
        <end position="123"/>
    </location>
</feature>
<comment type="caution">
    <text evidence="2">The sequence shown here is derived from an EMBL/GenBank/DDBJ whole genome shotgun (WGS) entry which is preliminary data.</text>
</comment>
<dbReference type="EMBL" id="CAXKWB010013200">
    <property type="protein sequence ID" value="CAL4106951.1"/>
    <property type="molecule type" value="Genomic_DNA"/>
</dbReference>
<dbReference type="PROSITE" id="PS50041">
    <property type="entry name" value="C_TYPE_LECTIN_2"/>
    <property type="match status" value="1"/>
</dbReference>
<evidence type="ECO:0000313" key="3">
    <source>
        <dbReference type="Proteomes" id="UP001497623"/>
    </source>
</evidence>
<protein>
    <recommendedName>
        <fullName evidence="1">C-type lectin domain-containing protein</fullName>
    </recommendedName>
</protein>
<dbReference type="CDD" id="cd00037">
    <property type="entry name" value="CLECT"/>
    <property type="match status" value="1"/>
</dbReference>
<dbReference type="InterPro" id="IPR016186">
    <property type="entry name" value="C-type_lectin-like/link_sf"/>
</dbReference>
<dbReference type="Proteomes" id="UP001497623">
    <property type="component" value="Unassembled WGS sequence"/>
</dbReference>
<evidence type="ECO:0000313" key="2">
    <source>
        <dbReference type="EMBL" id="CAL4106951.1"/>
    </source>
</evidence>
<sequence>DCPGFWERVGGSCLRIISRPNKTWDDARSYCQQLGGDLGAPDMQALRLRLKGEIENFIWLGAHDRIADGDWRWLISGTRVEEGDWAPGEPNRGNTHNCGCLARRDDYKFHDCLCDYRMGFICQLVEPESWDHFQEF</sequence>
<accession>A0AAV2R1U2</accession>
<dbReference type="PANTHER" id="PTHR22801">
    <property type="entry name" value="LITHOSTATHINE"/>
    <property type="match status" value="1"/>
</dbReference>
<organism evidence="2 3">
    <name type="scientific">Meganyctiphanes norvegica</name>
    <name type="common">Northern krill</name>
    <name type="synonym">Thysanopoda norvegica</name>
    <dbReference type="NCBI Taxonomy" id="48144"/>
    <lineage>
        <taxon>Eukaryota</taxon>
        <taxon>Metazoa</taxon>
        <taxon>Ecdysozoa</taxon>
        <taxon>Arthropoda</taxon>
        <taxon>Crustacea</taxon>
        <taxon>Multicrustacea</taxon>
        <taxon>Malacostraca</taxon>
        <taxon>Eumalacostraca</taxon>
        <taxon>Eucarida</taxon>
        <taxon>Euphausiacea</taxon>
        <taxon>Euphausiidae</taxon>
        <taxon>Meganyctiphanes</taxon>
    </lineage>
</organism>
<proteinExistence type="predicted"/>
<dbReference type="SUPFAM" id="SSF56436">
    <property type="entry name" value="C-type lectin-like"/>
    <property type="match status" value="1"/>
</dbReference>
<dbReference type="AlphaFoldDB" id="A0AAV2R1U2"/>